<protein>
    <submittedName>
        <fullName evidence="12">ABC transporter type 1, transmembrane domain-containing protein</fullName>
    </submittedName>
</protein>
<evidence type="ECO:0000313" key="13">
    <source>
        <dbReference type="Proteomes" id="UP000193411"/>
    </source>
</evidence>
<dbReference type="PANTHER" id="PTHR24223">
    <property type="entry name" value="ATP-BINDING CASSETTE SUB-FAMILY C"/>
    <property type="match status" value="1"/>
</dbReference>
<feature type="signal peptide" evidence="10">
    <location>
        <begin position="1"/>
        <end position="19"/>
    </location>
</feature>
<accession>A0A1Y2HKA9</accession>
<keyword evidence="8 9" id="KW-0472">Membrane</keyword>
<evidence type="ECO:0000256" key="10">
    <source>
        <dbReference type="SAM" id="SignalP"/>
    </source>
</evidence>
<evidence type="ECO:0000256" key="5">
    <source>
        <dbReference type="ARBA" id="ARBA00022741"/>
    </source>
</evidence>
<feature type="domain" description="ABC transmembrane type-1" evidence="11">
    <location>
        <begin position="1"/>
        <end position="265"/>
    </location>
</feature>
<dbReference type="SUPFAM" id="SSF52540">
    <property type="entry name" value="P-loop containing nucleoside triphosphate hydrolases"/>
    <property type="match status" value="1"/>
</dbReference>
<feature type="chain" id="PRO_5013186482" evidence="10">
    <location>
        <begin position="20"/>
        <end position="380"/>
    </location>
</feature>
<dbReference type="Gene3D" id="1.20.1560.10">
    <property type="entry name" value="ABC transporter type 1, transmembrane domain"/>
    <property type="match status" value="1"/>
</dbReference>
<dbReference type="InterPro" id="IPR044746">
    <property type="entry name" value="ABCC_6TM_D1"/>
</dbReference>
<keyword evidence="13" id="KW-1185">Reference proteome</keyword>
<evidence type="ECO:0000256" key="8">
    <source>
        <dbReference type="ARBA" id="ARBA00023136"/>
    </source>
</evidence>
<dbReference type="PANTHER" id="PTHR24223:SF443">
    <property type="entry name" value="MULTIDRUG-RESISTANCE LIKE PROTEIN 1, ISOFORM I"/>
    <property type="match status" value="1"/>
</dbReference>
<feature type="transmembrane region" description="Helical" evidence="9">
    <location>
        <begin position="121"/>
        <end position="141"/>
    </location>
</feature>
<comment type="subcellular location">
    <subcellularLocation>
        <location evidence="1">Endomembrane system</location>
        <topology evidence="1">Multi-pass membrane protein</topology>
    </subcellularLocation>
</comment>
<organism evidence="12 13">
    <name type="scientific">Catenaria anguillulae PL171</name>
    <dbReference type="NCBI Taxonomy" id="765915"/>
    <lineage>
        <taxon>Eukaryota</taxon>
        <taxon>Fungi</taxon>
        <taxon>Fungi incertae sedis</taxon>
        <taxon>Blastocladiomycota</taxon>
        <taxon>Blastocladiomycetes</taxon>
        <taxon>Blastocladiales</taxon>
        <taxon>Catenariaceae</taxon>
        <taxon>Catenaria</taxon>
    </lineage>
</organism>
<evidence type="ECO:0000256" key="6">
    <source>
        <dbReference type="ARBA" id="ARBA00022840"/>
    </source>
</evidence>
<dbReference type="AlphaFoldDB" id="A0A1Y2HKA9"/>
<dbReference type="STRING" id="765915.A0A1Y2HKA9"/>
<keyword evidence="10" id="KW-0732">Signal</keyword>
<dbReference type="InterPro" id="IPR027417">
    <property type="entry name" value="P-loop_NTPase"/>
</dbReference>
<dbReference type="Gene3D" id="3.40.50.300">
    <property type="entry name" value="P-loop containing nucleotide triphosphate hydrolases"/>
    <property type="match status" value="1"/>
</dbReference>
<evidence type="ECO:0000259" key="11">
    <source>
        <dbReference type="PROSITE" id="PS50929"/>
    </source>
</evidence>
<dbReference type="SUPFAM" id="SSF90123">
    <property type="entry name" value="ABC transporter transmembrane region"/>
    <property type="match status" value="1"/>
</dbReference>
<proteinExistence type="predicted"/>
<evidence type="ECO:0000256" key="9">
    <source>
        <dbReference type="SAM" id="Phobius"/>
    </source>
</evidence>
<keyword evidence="5" id="KW-0547">Nucleotide-binding</keyword>
<sequence length="380" mass="41959">MAILFLGLNVLETVLYGQGYHNIFVEQIRIKAALQNLIYRKGLHLPSGTGGDGFRDSSSDSDKSPQHLTHAAAETNHGEILNLATVDTQSICNGLWSLAEILTAPIAVLVAMYLLYRQVGWATVVALVILLSLLPFMSLFAHRMHHHRSLMLAQTDARIKLTTETVAAIKTLKLYAWVGMMRDKILGLRSQELVHMKSLQAIMACQVVMSFVMPSIATAGTIAIASLTSEQNSMTSSKVFVVLSVMRMLNQFLETVVWGWNPVVEAHVAQQRIRKFLLAQELRSYVTYEVRGRESKKMGHEAEEVIETEDVNAVHISNAKFGFSGTKEVLQVDNLKIKRGYLSAIVGSVGSGKTALIQAIIGEMVKLNPEGSVRVFVQRA</sequence>
<keyword evidence="4" id="KW-0677">Repeat</keyword>
<dbReference type="GO" id="GO:0016020">
    <property type="term" value="C:membrane"/>
    <property type="evidence" value="ECO:0007669"/>
    <property type="project" value="InterPro"/>
</dbReference>
<evidence type="ECO:0000256" key="1">
    <source>
        <dbReference type="ARBA" id="ARBA00004127"/>
    </source>
</evidence>
<dbReference type="GO" id="GO:0005524">
    <property type="term" value="F:ATP binding"/>
    <property type="evidence" value="ECO:0007669"/>
    <property type="project" value="UniProtKB-KW"/>
</dbReference>
<keyword evidence="7 9" id="KW-1133">Transmembrane helix</keyword>
<reference evidence="12 13" key="1">
    <citation type="submission" date="2016-07" db="EMBL/GenBank/DDBJ databases">
        <title>Pervasive Adenine N6-methylation of Active Genes in Fungi.</title>
        <authorList>
            <consortium name="DOE Joint Genome Institute"/>
            <person name="Mondo S.J."/>
            <person name="Dannebaum R.O."/>
            <person name="Kuo R.C."/>
            <person name="Labutti K."/>
            <person name="Haridas S."/>
            <person name="Kuo A."/>
            <person name="Salamov A."/>
            <person name="Ahrendt S.R."/>
            <person name="Lipzen A."/>
            <person name="Sullivan W."/>
            <person name="Andreopoulos W.B."/>
            <person name="Clum A."/>
            <person name="Lindquist E."/>
            <person name="Daum C."/>
            <person name="Ramamoorthy G.K."/>
            <person name="Gryganskyi A."/>
            <person name="Culley D."/>
            <person name="Magnuson J.K."/>
            <person name="James T.Y."/>
            <person name="O'Malley M.A."/>
            <person name="Stajich J.E."/>
            <person name="Spatafora J.W."/>
            <person name="Visel A."/>
            <person name="Grigoriev I.V."/>
        </authorList>
    </citation>
    <scope>NUCLEOTIDE SEQUENCE [LARGE SCALE GENOMIC DNA]</scope>
    <source>
        <strain evidence="12 13">PL171</strain>
    </source>
</reference>
<dbReference type="InterPro" id="IPR036640">
    <property type="entry name" value="ABC1_TM_sf"/>
</dbReference>
<evidence type="ECO:0000313" key="12">
    <source>
        <dbReference type="EMBL" id="ORZ34123.1"/>
    </source>
</evidence>
<dbReference type="InterPro" id="IPR011527">
    <property type="entry name" value="ABC1_TM_dom"/>
</dbReference>
<dbReference type="Pfam" id="PF00664">
    <property type="entry name" value="ABC_membrane"/>
    <property type="match status" value="1"/>
</dbReference>
<dbReference type="OrthoDB" id="6500128at2759"/>
<comment type="caution">
    <text evidence="12">The sequence shown here is derived from an EMBL/GenBank/DDBJ whole genome shotgun (WGS) entry which is preliminary data.</text>
</comment>
<evidence type="ECO:0000256" key="4">
    <source>
        <dbReference type="ARBA" id="ARBA00022737"/>
    </source>
</evidence>
<keyword evidence="3 9" id="KW-0812">Transmembrane</keyword>
<dbReference type="PROSITE" id="PS50929">
    <property type="entry name" value="ABC_TM1F"/>
    <property type="match status" value="1"/>
</dbReference>
<dbReference type="GO" id="GO:0012505">
    <property type="term" value="C:endomembrane system"/>
    <property type="evidence" value="ECO:0007669"/>
    <property type="project" value="UniProtKB-SubCell"/>
</dbReference>
<feature type="transmembrane region" description="Helical" evidence="9">
    <location>
        <begin position="95"/>
        <end position="115"/>
    </location>
</feature>
<dbReference type="CDD" id="cd18579">
    <property type="entry name" value="ABC_6TM_ABCC_D1"/>
    <property type="match status" value="1"/>
</dbReference>
<gene>
    <name evidence="12" type="ORF">BCR44DRAFT_1533385</name>
</gene>
<dbReference type="Proteomes" id="UP000193411">
    <property type="component" value="Unassembled WGS sequence"/>
</dbReference>
<evidence type="ECO:0000256" key="3">
    <source>
        <dbReference type="ARBA" id="ARBA00022692"/>
    </source>
</evidence>
<feature type="transmembrane region" description="Helical" evidence="9">
    <location>
        <begin position="201"/>
        <end position="227"/>
    </location>
</feature>
<evidence type="ECO:0000256" key="2">
    <source>
        <dbReference type="ARBA" id="ARBA00022448"/>
    </source>
</evidence>
<dbReference type="EMBL" id="MCFL01000031">
    <property type="protein sequence ID" value="ORZ34123.1"/>
    <property type="molecule type" value="Genomic_DNA"/>
</dbReference>
<keyword evidence="2" id="KW-0813">Transport</keyword>
<dbReference type="InterPro" id="IPR050173">
    <property type="entry name" value="ABC_transporter_C-like"/>
</dbReference>
<keyword evidence="6" id="KW-0067">ATP-binding</keyword>
<name>A0A1Y2HKA9_9FUNG</name>
<evidence type="ECO:0000256" key="7">
    <source>
        <dbReference type="ARBA" id="ARBA00022989"/>
    </source>
</evidence>
<dbReference type="GO" id="GO:0140359">
    <property type="term" value="F:ABC-type transporter activity"/>
    <property type="evidence" value="ECO:0007669"/>
    <property type="project" value="InterPro"/>
</dbReference>